<dbReference type="PANTHER" id="PTHR43135">
    <property type="entry name" value="ALPHA-D-RIBOSE 1-METHYLPHOSPHONATE 5-TRIPHOSPHATE DIPHOSPHATASE"/>
    <property type="match status" value="1"/>
</dbReference>
<dbReference type="PROSITE" id="PS01137">
    <property type="entry name" value="TATD_1"/>
    <property type="match status" value="1"/>
</dbReference>
<dbReference type="CDD" id="cd01299">
    <property type="entry name" value="Met_dep_hydrolase_A"/>
    <property type="match status" value="1"/>
</dbReference>
<sequence>MTPLNLKALLPAAFAAASFSTMAIAQDDALPQTLFTNVHVFDGLNEARIENASVLVEGNLIKEVSTESIDAPGATMIDGGGRTLMPGLIDSHVHLNLTGLFTSFGGAEYAQWDGIGAMAAANARDYLMDGYTTVRDACGQGDAMKKLIDQDVIVGPRIYPSGACIGPQSGHTDWRSPRARAEGGPVSQVEELNLAVVADGADEIRAAARRNLSYGATQIKLTVGGGVSSELDPLWSVGYSVDEIKAAVDVAAFFDTYVFVHAYTDETAQLALDAGVKVIDHGQLIKEETVKRMVDEGVIWSLNTAGFSPILFEHPNFAPGTPSGLKLAVAHEQSKDLIDLVKKYKPKIVHNVDTVLSTLDQGRAHRDFEKYQFADWFGNHAMLVSATSTGGELAQLTGQRNPYPEKLGVIEAGAYADILIVDGNPLEDLSVLGAQPKWFDAEPREEGFETLRVIMKDGKFYKNTLD</sequence>
<dbReference type="Gene3D" id="3.20.20.140">
    <property type="entry name" value="Metal-dependent hydrolases"/>
    <property type="match status" value="1"/>
</dbReference>
<dbReference type="AlphaFoldDB" id="A0A1G9GHK6"/>
<name>A0A1G9GHK6_9RHOB</name>
<dbReference type="PANTHER" id="PTHR43135:SF3">
    <property type="entry name" value="ALPHA-D-RIBOSE 1-METHYLPHOSPHONATE 5-TRIPHOSPHATE DIPHOSPHATASE"/>
    <property type="match status" value="1"/>
</dbReference>
<dbReference type="SUPFAM" id="SSF51556">
    <property type="entry name" value="Metallo-dependent hydrolases"/>
    <property type="match status" value="1"/>
</dbReference>
<dbReference type="InterPro" id="IPR006680">
    <property type="entry name" value="Amidohydro-rel"/>
</dbReference>
<feature type="domain" description="Amidohydrolase-related" evidence="2">
    <location>
        <begin position="83"/>
        <end position="298"/>
    </location>
</feature>
<dbReference type="InterPro" id="IPR032466">
    <property type="entry name" value="Metal_Hydrolase"/>
</dbReference>
<dbReference type="STRING" id="571298.SAMN04488026_106321"/>
<dbReference type="Gene3D" id="2.30.40.10">
    <property type="entry name" value="Urease, subunit C, domain 1"/>
    <property type="match status" value="1"/>
</dbReference>
<dbReference type="EMBL" id="FNEK01000063">
    <property type="protein sequence ID" value="SDL00179.1"/>
    <property type="molecule type" value="Genomic_DNA"/>
</dbReference>
<proteinExistence type="predicted"/>
<dbReference type="InterPro" id="IPR018228">
    <property type="entry name" value="DNase_TatD-rel_CS"/>
</dbReference>
<feature type="chain" id="PRO_5011730242" evidence="1">
    <location>
        <begin position="26"/>
        <end position="466"/>
    </location>
</feature>
<dbReference type="Proteomes" id="UP000199382">
    <property type="component" value="Unassembled WGS sequence"/>
</dbReference>
<dbReference type="SUPFAM" id="SSF51338">
    <property type="entry name" value="Composite domain of metallo-dependent hydrolases"/>
    <property type="match status" value="2"/>
</dbReference>
<gene>
    <name evidence="3" type="ORF">SAMN04488026_106321</name>
</gene>
<dbReference type="GO" id="GO:0016810">
    <property type="term" value="F:hydrolase activity, acting on carbon-nitrogen (but not peptide) bonds"/>
    <property type="evidence" value="ECO:0007669"/>
    <property type="project" value="InterPro"/>
</dbReference>
<protein>
    <submittedName>
        <fullName evidence="3">Pro-Hyp dipeptidase. Metallo peptidase. MEROPS family M38</fullName>
    </submittedName>
</protein>
<dbReference type="Pfam" id="PF01979">
    <property type="entry name" value="Amidohydro_1"/>
    <property type="match status" value="1"/>
</dbReference>
<keyword evidence="1" id="KW-0732">Signal</keyword>
<evidence type="ECO:0000259" key="2">
    <source>
        <dbReference type="Pfam" id="PF01979"/>
    </source>
</evidence>
<dbReference type="InterPro" id="IPR057744">
    <property type="entry name" value="OTAase-like"/>
</dbReference>
<evidence type="ECO:0000256" key="1">
    <source>
        <dbReference type="SAM" id="SignalP"/>
    </source>
</evidence>
<evidence type="ECO:0000313" key="4">
    <source>
        <dbReference type="Proteomes" id="UP000199382"/>
    </source>
</evidence>
<dbReference type="InterPro" id="IPR051781">
    <property type="entry name" value="Metallo-dep_Hydrolase"/>
</dbReference>
<feature type="signal peptide" evidence="1">
    <location>
        <begin position="1"/>
        <end position="25"/>
    </location>
</feature>
<organism evidence="3 4">
    <name type="scientific">Aliiruegeria lutimaris</name>
    <dbReference type="NCBI Taxonomy" id="571298"/>
    <lineage>
        <taxon>Bacteria</taxon>
        <taxon>Pseudomonadati</taxon>
        <taxon>Pseudomonadota</taxon>
        <taxon>Alphaproteobacteria</taxon>
        <taxon>Rhodobacterales</taxon>
        <taxon>Roseobacteraceae</taxon>
        <taxon>Aliiruegeria</taxon>
    </lineage>
</organism>
<accession>A0A1G9GHK6</accession>
<keyword evidence="4" id="KW-1185">Reference proteome</keyword>
<evidence type="ECO:0000313" key="3">
    <source>
        <dbReference type="EMBL" id="SDL00179.1"/>
    </source>
</evidence>
<dbReference type="InterPro" id="IPR011059">
    <property type="entry name" value="Metal-dep_hydrolase_composite"/>
</dbReference>
<reference evidence="3 4" key="1">
    <citation type="submission" date="2016-10" db="EMBL/GenBank/DDBJ databases">
        <authorList>
            <person name="de Groot N.N."/>
        </authorList>
    </citation>
    <scope>NUCLEOTIDE SEQUENCE [LARGE SCALE GENOMIC DNA]</scope>
    <source>
        <strain evidence="3 4">DSM 25294</strain>
    </source>
</reference>